<evidence type="ECO:0000313" key="3">
    <source>
        <dbReference type="Proteomes" id="UP000385207"/>
    </source>
</evidence>
<organism evidence="2 3">
    <name type="scientific">Pseudomonas fluorescens</name>
    <dbReference type="NCBI Taxonomy" id="294"/>
    <lineage>
        <taxon>Bacteria</taxon>
        <taxon>Pseudomonadati</taxon>
        <taxon>Pseudomonadota</taxon>
        <taxon>Gammaproteobacteria</taxon>
        <taxon>Pseudomonadales</taxon>
        <taxon>Pseudomonadaceae</taxon>
        <taxon>Pseudomonas</taxon>
    </lineage>
</organism>
<protein>
    <submittedName>
        <fullName evidence="2">Uncharacterized protein</fullName>
    </submittedName>
</protein>
<sequence length="168" mass="18992">MYTTRLNHFFSDFLSLRRCVKENGVMRHASCIRLRPNNKHQRGYDNWAKELGSPNQAFTLGLQRCGKLPDQNGVLGYQPDNNEQAERAEQALKRRAALARSLELSTALHPNIWLDGVWHKSRIKCVPRGVSEIGRYPRPSLAGLANLDRPGRLPPRSSHRCVAPTTVA</sequence>
<name>A0A5E6TGI2_PSEFL</name>
<evidence type="ECO:0000313" key="2">
    <source>
        <dbReference type="EMBL" id="VVO97793.1"/>
    </source>
</evidence>
<feature type="region of interest" description="Disordered" evidence="1">
    <location>
        <begin position="147"/>
        <end position="168"/>
    </location>
</feature>
<dbReference type="AlphaFoldDB" id="A0A5E6TGI2"/>
<dbReference type="EMBL" id="CABVII010000010">
    <property type="protein sequence ID" value="VVO97793.1"/>
    <property type="molecule type" value="Genomic_DNA"/>
</dbReference>
<gene>
    <name evidence="2" type="ORF">PS862_02682</name>
</gene>
<reference evidence="2 3" key="1">
    <citation type="submission" date="2019-09" db="EMBL/GenBank/DDBJ databases">
        <authorList>
            <person name="Chandra G."/>
            <person name="Truman W A."/>
        </authorList>
    </citation>
    <scope>NUCLEOTIDE SEQUENCE [LARGE SCALE GENOMIC DNA]</scope>
    <source>
        <strain evidence="2">PS862</strain>
    </source>
</reference>
<accession>A0A5E6TGI2</accession>
<evidence type="ECO:0000256" key="1">
    <source>
        <dbReference type="SAM" id="MobiDB-lite"/>
    </source>
</evidence>
<proteinExistence type="predicted"/>
<dbReference type="Proteomes" id="UP000385207">
    <property type="component" value="Unassembled WGS sequence"/>
</dbReference>